<dbReference type="RefSeq" id="WP_307262220.1">
    <property type="nucleotide sequence ID" value="NZ_JAUSVL010000001.1"/>
</dbReference>
<protein>
    <submittedName>
        <fullName evidence="1">Uncharacterized protein</fullName>
    </submittedName>
</protein>
<dbReference type="EMBL" id="JAUSVL010000001">
    <property type="protein sequence ID" value="MDQ0290587.1"/>
    <property type="molecule type" value="Genomic_DNA"/>
</dbReference>
<evidence type="ECO:0000313" key="1">
    <source>
        <dbReference type="EMBL" id="MDQ0290587.1"/>
    </source>
</evidence>
<reference evidence="1" key="1">
    <citation type="submission" date="2023-07" db="EMBL/GenBank/DDBJ databases">
        <title>Genomic Encyclopedia of Type Strains, Phase IV (KMG-IV): sequencing the most valuable type-strain genomes for metagenomic binning, comparative biology and taxonomic classification.</title>
        <authorList>
            <person name="Goeker M."/>
        </authorList>
    </citation>
    <scope>NUCLEOTIDE SEQUENCE</scope>
    <source>
        <strain evidence="1">DSM 24202</strain>
    </source>
</reference>
<comment type="caution">
    <text evidence="1">The sequence shown here is derived from an EMBL/GenBank/DDBJ whole genome shotgun (WGS) entry which is preliminary data.</text>
</comment>
<keyword evidence="2" id="KW-1185">Reference proteome</keyword>
<proteinExistence type="predicted"/>
<accession>A0AAE3VHA9</accession>
<gene>
    <name evidence="1" type="ORF">J3R75_002694</name>
</gene>
<dbReference type="AlphaFoldDB" id="A0AAE3VHA9"/>
<dbReference type="Proteomes" id="UP001238163">
    <property type="component" value="Unassembled WGS sequence"/>
</dbReference>
<organism evidence="1 2">
    <name type="scientific">Oligosphaera ethanolica</name>
    <dbReference type="NCBI Taxonomy" id="760260"/>
    <lineage>
        <taxon>Bacteria</taxon>
        <taxon>Pseudomonadati</taxon>
        <taxon>Lentisphaerota</taxon>
        <taxon>Oligosphaeria</taxon>
        <taxon>Oligosphaerales</taxon>
        <taxon>Oligosphaeraceae</taxon>
        <taxon>Oligosphaera</taxon>
    </lineage>
</organism>
<evidence type="ECO:0000313" key="2">
    <source>
        <dbReference type="Proteomes" id="UP001238163"/>
    </source>
</evidence>
<sequence>MENTEAMLLNELPEEGRRSVSHAIEFFFLTRTSVIRQMKAEGRLTEANVKHLYLDIAAYLDDNFRHGGLGLDTDNGVQLNCYASSIILYLIFLRLFPAQQDLLRFIYLRQHLTFGIQFQEGMLYLDSVACYRDFSRHLNGFPGIRTGGEFTVDYYVCYFNIGRDQIREGVMLRPLSLNEFISLMRLTLSLGKRDLVAVRALQTHLVGFPIYHAQLAALLMATPNPNRTDIMSHLDTSIQLDSLDYYPRFLRFVMTREKSDGERMLAVLPNPQAGHLPLGLEPLIGWMNMNPPSSTVTEAIRTYLNHYISLGRGL</sequence>
<name>A0AAE3VHA9_9BACT</name>